<gene>
    <name evidence="1" type="ORF">GUJ93_ZPchr0003g18303</name>
</gene>
<dbReference type="AlphaFoldDB" id="A0A8J5SH39"/>
<name>A0A8J5SH39_ZIZPA</name>
<keyword evidence="2" id="KW-1185">Reference proteome</keyword>
<accession>A0A8J5SH39</accession>
<reference evidence="1" key="1">
    <citation type="journal article" date="2021" name="bioRxiv">
        <title>Whole Genome Assembly and Annotation of Northern Wild Rice, Zizania palustris L., Supports a Whole Genome Duplication in the Zizania Genus.</title>
        <authorList>
            <person name="Haas M."/>
            <person name="Kono T."/>
            <person name="Macchietto M."/>
            <person name="Millas R."/>
            <person name="McGilp L."/>
            <person name="Shao M."/>
            <person name="Duquette J."/>
            <person name="Hirsch C.N."/>
            <person name="Kimball J."/>
        </authorList>
    </citation>
    <scope>NUCLEOTIDE SEQUENCE</scope>
    <source>
        <tissue evidence="1">Fresh leaf tissue</tissue>
    </source>
</reference>
<protein>
    <submittedName>
        <fullName evidence="1">Uncharacterized protein</fullName>
    </submittedName>
</protein>
<dbReference type="Proteomes" id="UP000729402">
    <property type="component" value="Unassembled WGS sequence"/>
</dbReference>
<evidence type="ECO:0000313" key="1">
    <source>
        <dbReference type="EMBL" id="KAG8063457.1"/>
    </source>
</evidence>
<reference evidence="1" key="2">
    <citation type="submission" date="2021-02" db="EMBL/GenBank/DDBJ databases">
        <authorList>
            <person name="Kimball J.A."/>
            <person name="Haas M.W."/>
            <person name="Macchietto M."/>
            <person name="Kono T."/>
            <person name="Duquette J."/>
            <person name="Shao M."/>
        </authorList>
    </citation>
    <scope>NUCLEOTIDE SEQUENCE</scope>
    <source>
        <tissue evidence="1">Fresh leaf tissue</tissue>
    </source>
</reference>
<sequence>MEHIHILQKHTASLGDNKALFNRPVRVKNKYASVAKGIFITYKEQVALDTGTKDAKSTLYMKVQDNEHGYIDTNEKIERYRYDTRKANTKCQNINH</sequence>
<dbReference type="EMBL" id="JAAALK010000286">
    <property type="protein sequence ID" value="KAG8063457.1"/>
    <property type="molecule type" value="Genomic_DNA"/>
</dbReference>
<comment type="caution">
    <text evidence="1">The sequence shown here is derived from an EMBL/GenBank/DDBJ whole genome shotgun (WGS) entry which is preliminary data.</text>
</comment>
<evidence type="ECO:0000313" key="2">
    <source>
        <dbReference type="Proteomes" id="UP000729402"/>
    </source>
</evidence>
<proteinExistence type="predicted"/>
<organism evidence="1 2">
    <name type="scientific">Zizania palustris</name>
    <name type="common">Northern wild rice</name>
    <dbReference type="NCBI Taxonomy" id="103762"/>
    <lineage>
        <taxon>Eukaryota</taxon>
        <taxon>Viridiplantae</taxon>
        <taxon>Streptophyta</taxon>
        <taxon>Embryophyta</taxon>
        <taxon>Tracheophyta</taxon>
        <taxon>Spermatophyta</taxon>
        <taxon>Magnoliopsida</taxon>
        <taxon>Liliopsida</taxon>
        <taxon>Poales</taxon>
        <taxon>Poaceae</taxon>
        <taxon>BOP clade</taxon>
        <taxon>Oryzoideae</taxon>
        <taxon>Oryzeae</taxon>
        <taxon>Zizaniinae</taxon>
        <taxon>Zizania</taxon>
    </lineage>
</organism>